<feature type="transmembrane region" description="Helical" evidence="2">
    <location>
        <begin position="23"/>
        <end position="44"/>
    </location>
</feature>
<sequence>MSPADGMVVGMRPGGEPSTGEQVGVSVALLVIDLAVIAWLWFRYGMTGWADSYDQGNPPSAPKEALRGMWLLAGGAVVTGGGLLVLGWRIPGVVQLVVLGVGAGLLACFAARG</sequence>
<feature type="transmembrane region" description="Helical" evidence="2">
    <location>
        <begin position="65"/>
        <end position="86"/>
    </location>
</feature>
<reference evidence="5" key="1">
    <citation type="journal article" date="2019" name="Int. J. Syst. Evol. Microbiol.">
        <title>The Global Catalogue of Microorganisms (GCM) 10K type strain sequencing project: providing services to taxonomists for standard genome sequencing and annotation.</title>
        <authorList>
            <consortium name="The Broad Institute Genomics Platform"/>
            <consortium name="The Broad Institute Genome Sequencing Center for Infectious Disease"/>
            <person name="Wu L."/>
            <person name="Ma J."/>
        </authorList>
    </citation>
    <scope>NUCLEOTIDE SEQUENCE [LARGE SCALE GENOMIC DNA]</scope>
    <source>
        <strain evidence="5">CGMCC 4.7177</strain>
    </source>
</reference>
<evidence type="ECO:0000259" key="3">
    <source>
        <dbReference type="Pfam" id="PF19747"/>
    </source>
</evidence>
<feature type="transmembrane region" description="Helical" evidence="2">
    <location>
        <begin position="92"/>
        <end position="111"/>
    </location>
</feature>
<evidence type="ECO:0000256" key="1">
    <source>
        <dbReference type="SAM" id="MobiDB-lite"/>
    </source>
</evidence>
<evidence type="ECO:0000313" key="5">
    <source>
        <dbReference type="Proteomes" id="UP001595839"/>
    </source>
</evidence>
<feature type="region of interest" description="Disordered" evidence="1">
    <location>
        <begin position="1"/>
        <end position="20"/>
    </location>
</feature>
<name>A0ABV9AG96_9ACTN</name>
<keyword evidence="2" id="KW-0472">Membrane</keyword>
<accession>A0ABV9AG96</accession>
<keyword evidence="5" id="KW-1185">Reference proteome</keyword>
<organism evidence="4 5">
    <name type="scientific">Streptomyces vulcanius</name>
    <dbReference type="NCBI Taxonomy" id="1441876"/>
    <lineage>
        <taxon>Bacteria</taxon>
        <taxon>Bacillati</taxon>
        <taxon>Actinomycetota</taxon>
        <taxon>Actinomycetes</taxon>
        <taxon>Kitasatosporales</taxon>
        <taxon>Streptomycetaceae</taxon>
        <taxon>Streptomyces</taxon>
    </lineage>
</organism>
<protein>
    <submittedName>
        <fullName evidence="4">DUF6234 family protein</fullName>
    </submittedName>
</protein>
<dbReference type="InterPro" id="IPR046201">
    <property type="entry name" value="DUF6234"/>
</dbReference>
<gene>
    <name evidence="4" type="ORF">ACFPIH_05130</name>
</gene>
<dbReference type="Proteomes" id="UP001595839">
    <property type="component" value="Unassembled WGS sequence"/>
</dbReference>
<dbReference type="EMBL" id="JBHSFK010000003">
    <property type="protein sequence ID" value="MFC4498907.1"/>
    <property type="molecule type" value="Genomic_DNA"/>
</dbReference>
<proteinExistence type="predicted"/>
<comment type="caution">
    <text evidence="4">The sequence shown here is derived from an EMBL/GenBank/DDBJ whole genome shotgun (WGS) entry which is preliminary data.</text>
</comment>
<evidence type="ECO:0000256" key="2">
    <source>
        <dbReference type="SAM" id="Phobius"/>
    </source>
</evidence>
<dbReference type="RefSeq" id="WP_381179851.1">
    <property type="nucleotide sequence ID" value="NZ_JBHSFK010000003.1"/>
</dbReference>
<dbReference type="Pfam" id="PF19747">
    <property type="entry name" value="DUF6234"/>
    <property type="match status" value="1"/>
</dbReference>
<evidence type="ECO:0000313" key="4">
    <source>
        <dbReference type="EMBL" id="MFC4498907.1"/>
    </source>
</evidence>
<feature type="domain" description="DUF6234" evidence="3">
    <location>
        <begin position="20"/>
        <end position="108"/>
    </location>
</feature>
<keyword evidence="2" id="KW-1133">Transmembrane helix</keyword>
<keyword evidence="2" id="KW-0812">Transmembrane</keyword>